<dbReference type="RefSeq" id="WP_092234106.1">
    <property type="nucleotide sequence ID" value="NZ_FNLL01000006.1"/>
</dbReference>
<keyword evidence="2" id="KW-0012">Acyltransferase</keyword>
<dbReference type="GO" id="GO:0016746">
    <property type="term" value="F:acyltransferase activity"/>
    <property type="evidence" value="ECO:0007669"/>
    <property type="project" value="UniProtKB-KW"/>
</dbReference>
<reference evidence="3" key="1">
    <citation type="submission" date="2016-10" db="EMBL/GenBank/DDBJ databases">
        <authorList>
            <person name="Varghese N."/>
            <person name="Submissions S."/>
        </authorList>
    </citation>
    <scope>NUCLEOTIDE SEQUENCE [LARGE SCALE GENOMIC DNA]</scope>
    <source>
        <strain evidence="3">DSM 3384</strain>
    </source>
</reference>
<evidence type="ECO:0000313" key="3">
    <source>
        <dbReference type="Proteomes" id="UP000199608"/>
    </source>
</evidence>
<feature type="domain" description="Phospholipid/glycerol acyltransferase" evidence="1">
    <location>
        <begin position="32"/>
        <end position="141"/>
    </location>
</feature>
<dbReference type="Proteomes" id="UP000199608">
    <property type="component" value="Unassembled WGS sequence"/>
</dbReference>
<sequence>MKSILSLIGKLLYRFMGWTYDELPDYWTGKCVVIGFPHTANMDTVRALTYIRIAKINARLLVKTECFFFPMSIILKSLGGMPIKRDKTHGFVKTVVREFEKRKNLILALVPEGTRKNVASIKTGFWYIAKGANVPILCWYLDNQAKKTRWIGKINPGKTLEEDLLKIQELYQNVGFSIPLNNLVL</sequence>
<evidence type="ECO:0000313" key="2">
    <source>
        <dbReference type="EMBL" id="SDU27877.1"/>
    </source>
</evidence>
<proteinExistence type="predicted"/>
<name>A0A1H2H7M4_9BACT</name>
<organism evidence="2 3">
    <name type="scientific">Desulfobacula phenolica</name>
    <dbReference type="NCBI Taxonomy" id="90732"/>
    <lineage>
        <taxon>Bacteria</taxon>
        <taxon>Pseudomonadati</taxon>
        <taxon>Thermodesulfobacteriota</taxon>
        <taxon>Desulfobacteria</taxon>
        <taxon>Desulfobacterales</taxon>
        <taxon>Desulfobacteraceae</taxon>
        <taxon>Desulfobacula</taxon>
    </lineage>
</organism>
<dbReference type="EMBL" id="FNLL01000006">
    <property type="protein sequence ID" value="SDU27877.1"/>
    <property type="molecule type" value="Genomic_DNA"/>
</dbReference>
<accession>A0A1H2H7M4</accession>
<dbReference type="Pfam" id="PF01553">
    <property type="entry name" value="Acyltransferase"/>
    <property type="match status" value="1"/>
</dbReference>
<gene>
    <name evidence="2" type="ORF">SAMN04487931_10691</name>
</gene>
<dbReference type="SMART" id="SM00563">
    <property type="entry name" value="PlsC"/>
    <property type="match status" value="1"/>
</dbReference>
<keyword evidence="3" id="KW-1185">Reference proteome</keyword>
<dbReference type="InterPro" id="IPR002123">
    <property type="entry name" value="Plipid/glycerol_acylTrfase"/>
</dbReference>
<dbReference type="AlphaFoldDB" id="A0A1H2H7M4"/>
<keyword evidence="2" id="KW-0808">Transferase</keyword>
<evidence type="ECO:0000259" key="1">
    <source>
        <dbReference type="SMART" id="SM00563"/>
    </source>
</evidence>
<protein>
    <submittedName>
        <fullName evidence="2">Acyltransferase</fullName>
    </submittedName>
</protein>
<dbReference type="SUPFAM" id="SSF69593">
    <property type="entry name" value="Glycerol-3-phosphate (1)-acyltransferase"/>
    <property type="match status" value="1"/>
</dbReference>